<dbReference type="SUPFAM" id="SSF46689">
    <property type="entry name" value="Homeodomain-like"/>
    <property type="match status" value="1"/>
</dbReference>
<evidence type="ECO:0000313" key="1">
    <source>
        <dbReference type="EMBL" id="RZG63847.1"/>
    </source>
</evidence>
<accession>A0A4Q7AQZ9</accession>
<sequence length="194" mass="22896">MNLDKQQKHLINIHNILEVAERIIIKNEQELVVSDLAQQVDLAKGTVYKYIKSKNQLYLEILIQNEKRLLAITMQHDGNMHNYLSKYMKYHLENSLRTIKFHHLEEKTTNKERNLNTLFQELYVIREKRILAIRSLAVTHLKLRNSALSVSDYFSYIWSITYGAALLISSNRCKQSGLDKEKLINFYIDQVMNI</sequence>
<dbReference type="AlphaFoldDB" id="A0A4Q7AQZ9"/>
<dbReference type="Proteomes" id="UP000293483">
    <property type="component" value="Unassembled WGS sequence"/>
</dbReference>
<name>A0A4Q7AQZ9_9GAMM</name>
<protein>
    <submittedName>
        <fullName evidence="1">TetR/AcrR family transcriptional regulator</fullName>
    </submittedName>
</protein>
<evidence type="ECO:0000313" key="2">
    <source>
        <dbReference type="Proteomes" id="UP000293483"/>
    </source>
</evidence>
<reference evidence="1 2" key="1">
    <citation type="submission" date="2019-02" db="EMBL/GenBank/DDBJ databases">
        <title>The Batch Genome Submission of Acinetobacter spp. strains.</title>
        <authorList>
            <person name="Qin J."/>
            <person name="Hu Y."/>
            <person name="Ye H."/>
            <person name="Wei L."/>
            <person name="Feng Y."/>
            <person name="Zong Z."/>
        </authorList>
    </citation>
    <scope>NUCLEOTIDE SEQUENCE [LARGE SCALE GENOMIC DNA]</scope>
    <source>
        <strain evidence="1 2">WCHABo060081</strain>
    </source>
</reference>
<gene>
    <name evidence="1" type="ORF">EXE25_18450</name>
</gene>
<dbReference type="InterPro" id="IPR009057">
    <property type="entry name" value="Homeodomain-like_sf"/>
</dbReference>
<organism evidence="1 2">
    <name type="scientific">Acinetobacter bouvetii</name>
    <dbReference type="NCBI Taxonomy" id="202951"/>
    <lineage>
        <taxon>Bacteria</taxon>
        <taxon>Pseudomonadati</taxon>
        <taxon>Pseudomonadota</taxon>
        <taxon>Gammaproteobacteria</taxon>
        <taxon>Moraxellales</taxon>
        <taxon>Moraxellaceae</taxon>
        <taxon>Acinetobacter</taxon>
    </lineage>
</organism>
<dbReference type="EMBL" id="SGSU01000033">
    <property type="protein sequence ID" value="RZG63847.1"/>
    <property type="molecule type" value="Genomic_DNA"/>
</dbReference>
<dbReference type="Gene3D" id="1.10.357.10">
    <property type="entry name" value="Tetracycline Repressor, domain 2"/>
    <property type="match status" value="1"/>
</dbReference>
<proteinExistence type="predicted"/>
<comment type="caution">
    <text evidence="1">The sequence shown here is derived from an EMBL/GenBank/DDBJ whole genome shotgun (WGS) entry which is preliminary data.</text>
</comment>